<evidence type="ECO:0000313" key="1">
    <source>
        <dbReference type="EMBL" id="AEJ19160.1"/>
    </source>
</evidence>
<accession>F8EXD3</accession>
<reference evidence="2" key="1">
    <citation type="journal article" date="2013" name="Stand. Genomic Sci.">
        <title>Genome sequence of the thermophilic fresh-water bacterium Spirochaeta caldaria type strain (H1(T)), reclassification of Spirochaeta caldaria, Spirochaeta stenostrepta, and Spirochaeta zuelzerae in the genus Treponema as Treponema caldaria comb. nov., Treponema stenostrepta comb. nov., and Treponema zuelzerae comb. nov., and emendation of the genus Treponema.</title>
        <authorList>
            <person name="Abt B."/>
            <person name="Goker M."/>
            <person name="Scheuner C."/>
            <person name="Han C."/>
            <person name="Lu M."/>
            <person name="Misra M."/>
            <person name="Lapidus A."/>
            <person name="Nolan M."/>
            <person name="Lucas S."/>
            <person name="Hammon N."/>
            <person name="Deshpande S."/>
            <person name="Cheng J.F."/>
            <person name="Tapia R."/>
            <person name="Goodwin L.A."/>
            <person name="Pitluck S."/>
            <person name="Liolios K."/>
            <person name="Pagani I."/>
            <person name="Ivanova N."/>
            <person name="Mavromatis K."/>
            <person name="Mikhailova N."/>
            <person name="Huntemann M."/>
            <person name="Pati A."/>
            <person name="Chen A."/>
            <person name="Palaniappan K."/>
            <person name="Land M."/>
            <person name="Hauser L."/>
            <person name="Jeffries C.D."/>
            <person name="Rohde M."/>
            <person name="Spring S."/>
            <person name="Gronow S."/>
            <person name="Detter J.C."/>
            <person name="Bristow J."/>
            <person name="Eisen J.A."/>
            <person name="Markowitz V."/>
            <person name="Hugenholtz P."/>
            <person name="Kyrpides N.C."/>
            <person name="Woyke T."/>
            <person name="Klenk H.P."/>
        </authorList>
    </citation>
    <scope>NUCLEOTIDE SEQUENCE</scope>
    <source>
        <strain evidence="2">ATCC 51460 / DSM 7334 / H1</strain>
    </source>
</reference>
<dbReference type="KEGG" id="scd:Spica_1011"/>
<sequence length="49" mass="5502">MNTVYKDLKTSGSPWKAGSKYILCRTAHPFPLGDDTLALPPEGMHEIWQ</sequence>
<gene>
    <name evidence="1" type="ordered locus">Spica_1011</name>
</gene>
<proteinExistence type="predicted"/>
<organism evidence="1 2">
    <name type="scientific">Gracilinema caldarium (strain ATCC 51460 / DSM 7334 / H1)</name>
    <name type="common">Treponema caldarium</name>
    <dbReference type="NCBI Taxonomy" id="744872"/>
    <lineage>
        <taxon>Bacteria</taxon>
        <taxon>Pseudomonadati</taxon>
        <taxon>Spirochaetota</taxon>
        <taxon>Spirochaetia</taxon>
        <taxon>Spirochaetales</taxon>
        <taxon>Breznakiellaceae</taxon>
        <taxon>Gracilinema</taxon>
    </lineage>
</organism>
<dbReference type="AlphaFoldDB" id="F8EXD3"/>
<keyword evidence="2" id="KW-1185">Reference proteome</keyword>
<name>F8EXD3_GRAC1</name>
<dbReference type="HOGENOM" id="CLU_3141857_0_0_12"/>
<dbReference type="Proteomes" id="UP000000503">
    <property type="component" value="Chromosome"/>
</dbReference>
<protein>
    <submittedName>
        <fullName evidence="1">Uncharacterized protein</fullName>
    </submittedName>
</protein>
<evidence type="ECO:0000313" key="2">
    <source>
        <dbReference type="Proteomes" id="UP000000503"/>
    </source>
</evidence>
<dbReference type="EMBL" id="CP002868">
    <property type="protein sequence ID" value="AEJ19160.1"/>
    <property type="molecule type" value="Genomic_DNA"/>
</dbReference>